<dbReference type="PROSITE" id="PS50110">
    <property type="entry name" value="RESPONSE_REGULATORY"/>
    <property type="match status" value="2"/>
</dbReference>
<keyword evidence="6" id="KW-0843">Virulence</keyword>
<evidence type="ECO:0000256" key="10">
    <source>
        <dbReference type="SAM" id="Phobius"/>
    </source>
</evidence>
<dbReference type="InterPro" id="IPR036890">
    <property type="entry name" value="HATPase_C_sf"/>
</dbReference>
<accession>C3X924</accession>
<evidence type="ECO:0000256" key="7">
    <source>
        <dbReference type="ARBA" id="ARBA00058004"/>
    </source>
</evidence>
<dbReference type="Gene3D" id="1.10.287.130">
    <property type="match status" value="1"/>
</dbReference>
<comment type="catalytic activity">
    <reaction evidence="1">
        <text>ATP + protein L-histidine = ADP + protein N-phospho-L-histidine.</text>
        <dbReference type="EC" id="2.7.13.3"/>
    </reaction>
</comment>
<dbReference type="Proteomes" id="UP000005089">
    <property type="component" value="Unassembled WGS sequence"/>
</dbReference>
<dbReference type="CDD" id="cd17546">
    <property type="entry name" value="REC_hyHK_CKI1_RcsC-like"/>
    <property type="match status" value="2"/>
</dbReference>
<gene>
    <name evidence="13" type="ORF">OFBG_00728</name>
</gene>
<organism evidence="13 14">
    <name type="scientific">Oxalobacter formigenes OXCC13</name>
    <dbReference type="NCBI Taxonomy" id="556269"/>
    <lineage>
        <taxon>Bacteria</taxon>
        <taxon>Pseudomonadati</taxon>
        <taxon>Pseudomonadota</taxon>
        <taxon>Betaproteobacteria</taxon>
        <taxon>Burkholderiales</taxon>
        <taxon>Oxalobacteraceae</taxon>
        <taxon>Oxalobacter</taxon>
    </lineage>
</organism>
<dbReference type="InterPro" id="IPR011006">
    <property type="entry name" value="CheY-like_superfamily"/>
</dbReference>
<evidence type="ECO:0000256" key="8">
    <source>
        <dbReference type="ARBA" id="ARBA00070152"/>
    </source>
</evidence>
<reference evidence="13 14" key="1">
    <citation type="submission" date="2009-02" db="EMBL/GenBank/DDBJ databases">
        <title>The Genome Sequence of Oxalobacter formigenes OXCC13.</title>
        <authorList>
            <consortium name="The Broad Institute Genome Sequencing Platform"/>
            <person name="Ward D."/>
            <person name="Young S.K."/>
            <person name="Kodira C.D."/>
            <person name="Zeng Q."/>
            <person name="Koehrsen M."/>
            <person name="Alvarado L."/>
            <person name="Berlin A."/>
            <person name="Borenstein D."/>
            <person name="Chen Z."/>
            <person name="Engels R."/>
            <person name="Freedman E."/>
            <person name="Gellesch M."/>
            <person name="Goldberg J."/>
            <person name="Griggs A."/>
            <person name="Gujja S."/>
            <person name="Heiman D."/>
            <person name="Hepburn T."/>
            <person name="Howarth C."/>
            <person name="Jen D."/>
            <person name="Larson L."/>
            <person name="Lewis B."/>
            <person name="Mehta T."/>
            <person name="Park D."/>
            <person name="Pearson M."/>
            <person name="Roberts A."/>
            <person name="Saif S."/>
            <person name="Shea T."/>
            <person name="Shenoy N."/>
            <person name="Sisk P."/>
            <person name="Stolte C."/>
            <person name="Sykes S."/>
            <person name="Walk T."/>
            <person name="White J."/>
            <person name="Yandava C."/>
            <person name="Allison M.J."/>
            <person name="Lander E."/>
            <person name="Nusbaum C."/>
            <person name="Galagan J."/>
            <person name="Birren B."/>
        </authorList>
    </citation>
    <scope>NUCLEOTIDE SEQUENCE [LARGE SCALE GENOMIC DNA]</scope>
    <source>
        <strain evidence="13 14">OXCC13</strain>
    </source>
</reference>
<dbReference type="SMART" id="SM00448">
    <property type="entry name" value="REC"/>
    <property type="match status" value="2"/>
</dbReference>
<dbReference type="eggNOG" id="COG0642">
    <property type="taxonomic scope" value="Bacteria"/>
</dbReference>
<name>C3X924_OXAFO</name>
<evidence type="ECO:0000259" key="11">
    <source>
        <dbReference type="PROSITE" id="PS50109"/>
    </source>
</evidence>
<feature type="transmembrane region" description="Helical" evidence="10">
    <location>
        <begin position="110"/>
        <end position="133"/>
    </location>
</feature>
<feature type="modified residue" description="4-aspartylphosphate" evidence="9">
    <location>
        <position position="604"/>
    </location>
</feature>
<feature type="domain" description="Response regulatory" evidence="12">
    <location>
        <begin position="408"/>
        <end position="528"/>
    </location>
</feature>
<dbReference type="SMART" id="SM00387">
    <property type="entry name" value="HATPase_c"/>
    <property type="match status" value="1"/>
</dbReference>
<dbReference type="EMBL" id="GG658170">
    <property type="protein sequence ID" value="EEO29700.1"/>
    <property type="molecule type" value="Genomic_DNA"/>
</dbReference>
<evidence type="ECO:0000313" key="14">
    <source>
        <dbReference type="Proteomes" id="UP000005089"/>
    </source>
</evidence>
<evidence type="ECO:0000256" key="2">
    <source>
        <dbReference type="ARBA" id="ARBA00012438"/>
    </source>
</evidence>
<protein>
    <recommendedName>
        <fullName evidence="8">Virulence sensor protein BvgS</fullName>
        <ecNumber evidence="2">2.7.13.3</ecNumber>
    </recommendedName>
</protein>
<dbReference type="InterPro" id="IPR003594">
    <property type="entry name" value="HATPase_dom"/>
</dbReference>
<dbReference type="InterPro" id="IPR003661">
    <property type="entry name" value="HisK_dim/P_dom"/>
</dbReference>
<feature type="domain" description="Histidine kinase" evidence="11">
    <location>
        <begin position="169"/>
        <end position="392"/>
    </location>
</feature>
<dbReference type="InterPro" id="IPR036097">
    <property type="entry name" value="HisK_dim/P_sf"/>
</dbReference>
<comment type="function">
    <text evidence="7">Member of the two-component regulatory system BvgS/BvgA. Phosphorylates BvgA via a four-step phosphorelay in response to environmental signals.</text>
</comment>
<sequence>MRKDMPSRMTPSIFFTSVILARKKISMRCNPQWMNSLWHRIAPLNLLPPPPPSLRGIRTRLNAPDNTRIENYLDREVYPRYEAVNDALVKIIQTADTNVRNLEKKTAMTAVFSIVVSILLGAAIITLTIYFNLMERKRLTALSKREADLRDALVLAQNANNAKKEFLSRMSHEIRTPMNGIIGMTTIAGNYLDDRTRVEDCLAKIAFSSRHLLSLINDVLDMSKIEEGKLAINREPFKLQPFLESVISIVWLQAKEHGLAFETALADITADTFIGDSMRINQILLNLLSNALKFTLKGGTVRLQVKQFILKNNEVRLRFSISDTGIGMSEEFLSRLFIPFEQAPSTISKKYGGTGLGMAITKNLVNLLGGTIHVKSSPGKGTTITVELPVEIEKEAVVAKNRKLETLKVLVVDDEHDSCVYASLLLKKMGINARWVNSGLEAVKMVLTAHEACDDYDVCLVDWQMPDIDGVEITRRIRERVGPETLIIIISAYDPGAIRKAALEAGANAFISKPLFASTLYNTLVSVVDNEPANEQTENGQTGSIGDFTGKRFLLVEDNDLNGEIATELLNVTGAAIEWAHDGQEAADMFMASGEGYYDLVLMDIQMPRMNGYEAARTIRSATHPDAKTIPIFAMTADAFSEDVAAARASGMNGHIAKPIDSSLLYRILDETLREKRPADDMKNAQEIRTQS</sequence>
<dbReference type="InterPro" id="IPR004358">
    <property type="entry name" value="Sig_transdc_His_kin-like_C"/>
</dbReference>
<evidence type="ECO:0000313" key="13">
    <source>
        <dbReference type="EMBL" id="EEO29700.1"/>
    </source>
</evidence>
<dbReference type="FunFam" id="3.30.565.10:FF:000010">
    <property type="entry name" value="Sensor histidine kinase RcsC"/>
    <property type="match status" value="1"/>
</dbReference>
<dbReference type="SUPFAM" id="SSF47384">
    <property type="entry name" value="Homodimeric domain of signal transducing histidine kinase"/>
    <property type="match status" value="1"/>
</dbReference>
<keyword evidence="10" id="KW-0472">Membrane</keyword>
<keyword evidence="14" id="KW-1185">Reference proteome</keyword>
<dbReference type="CDD" id="cd16922">
    <property type="entry name" value="HATPase_EvgS-ArcB-TorS-like"/>
    <property type="match status" value="1"/>
</dbReference>
<keyword evidence="5" id="KW-0902">Two-component regulatory system</keyword>
<dbReference type="InterPro" id="IPR005467">
    <property type="entry name" value="His_kinase_dom"/>
</dbReference>
<dbReference type="PANTHER" id="PTHR45339:SF1">
    <property type="entry name" value="HYBRID SIGNAL TRANSDUCTION HISTIDINE KINASE J"/>
    <property type="match status" value="1"/>
</dbReference>
<dbReference type="SUPFAM" id="SSF52172">
    <property type="entry name" value="CheY-like"/>
    <property type="match status" value="2"/>
</dbReference>
<evidence type="ECO:0000256" key="6">
    <source>
        <dbReference type="ARBA" id="ARBA00023026"/>
    </source>
</evidence>
<dbReference type="eggNOG" id="COG2205">
    <property type="taxonomic scope" value="Bacteria"/>
</dbReference>
<evidence type="ECO:0000256" key="4">
    <source>
        <dbReference type="ARBA" id="ARBA00022729"/>
    </source>
</evidence>
<evidence type="ECO:0000256" key="5">
    <source>
        <dbReference type="ARBA" id="ARBA00023012"/>
    </source>
</evidence>
<dbReference type="Pfam" id="PF00072">
    <property type="entry name" value="Response_reg"/>
    <property type="match status" value="2"/>
</dbReference>
<feature type="domain" description="Response regulatory" evidence="12">
    <location>
        <begin position="552"/>
        <end position="673"/>
    </location>
</feature>
<dbReference type="GO" id="GO:0000155">
    <property type="term" value="F:phosphorelay sensor kinase activity"/>
    <property type="evidence" value="ECO:0007669"/>
    <property type="project" value="InterPro"/>
</dbReference>
<dbReference type="PROSITE" id="PS50109">
    <property type="entry name" value="HIS_KIN"/>
    <property type="match status" value="1"/>
</dbReference>
<dbReference type="Gene3D" id="3.30.565.10">
    <property type="entry name" value="Histidine kinase-like ATPase, C-terminal domain"/>
    <property type="match status" value="1"/>
</dbReference>
<evidence type="ECO:0000259" key="12">
    <source>
        <dbReference type="PROSITE" id="PS50110"/>
    </source>
</evidence>
<keyword evidence="10" id="KW-0812">Transmembrane</keyword>
<dbReference type="AlphaFoldDB" id="C3X924"/>
<dbReference type="EC" id="2.7.13.3" evidence="2"/>
<dbReference type="SMART" id="SM00388">
    <property type="entry name" value="HisKA"/>
    <property type="match status" value="1"/>
</dbReference>
<dbReference type="Gene3D" id="3.40.50.2300">
    <property type="match status" value="2"/>
</dbReference>
<dbReference type="InterPro" id="IPR001789">
    <property type="entry name" value="Sig_transdc_resp-reg_receiver"/>
</dbReference>
<dbReference type="PANTHER" id="PTHR45339">
    <property type="entry name" value="HYBRID SIGNAL TRANSDUCTION HISTIDINE KINASE J"/>
    <property type="match status" value="1"/>
</dbReference>
<dbReference type="HOGENOM" id="CLU_000445_114_21_4"/>
<dbReference type="PRINTS" id="PR00344">
    <property type="entry name" value="BCTRLSENSOR"/>
</dbReference>
<evidence type="ECO:0000256" key="3">
    <source>
        <dbReference type="ARBA" id="ARBA00022553"/>
    </source>
</evidence>
<dbReference type="CDD" id="cd00082">
    <property type="entry name" value="HisKA"/>
    <property type="match status" value="1"/>
</dbReference>
<proteinExistence type="predicted"/>
<keyword evidence="4" id="KW-0732">Signal</keyword>
<dbReference type="Pfam" id="PF02518">
    <property type="entry name" value="HATPase_c"/>
    <property type="match status" value="1"/>
</dbReference>
<feature type="modified residue" description="4-aspartylphosphate" evidence="9">
    <location>
        <position position="462"/>
    </location>
</feature>
<dbReference type="SUPFAM" id="SSF55874">
    <property type="entry name" value="ATPase domain of HSP90 chaperone/DNA topoisomerase II/histidine kinase"/>
    <property type="match status" value="1"/>
</dbReference>
<keyword evidence="3 9" id="KW-0597">Phosphoprotein</keyword>
<dbReference type="Pfam" id="PF00512">
    <property type="entry name" value="HisKA"/>
    <property type="match status" value="1"/>
</dbReference>
<evidence type="ECO:0000256" key="1">
    <source>
        <dbReference type="ARBA" id="ARBA00000085"/>
    </source>
</evidence>
<dbReference type="STRING" id="847.BRW83_1499"/>
<evidence type="ECO:0000256" key="9">
    <source>
        <dbReference type="PROSITE-ProRule" id="PRU00169"/>
    </source>
</evidence>
<keyword evidence="10" id="KW-1133">Transmembrane helix</keyword>